<proteinExistence type="predicted"/>
<evidence type="ECO:0000313" key="2">
    <source>
        <dbReference type="Proteomes" id="UP000263014"/>
    </source>
</evidence>
<reference evidence="1 2" key="1">
    <citation type="submission" date="2018-08" db="EMBL/GenBank/DDBJ databases">
        <title>A genome reference for cultivated species of the human gut microbiota.</title>
        <authorList>
            <person name="Zou Y."/>
            <person name="Xue W."/>
            <person name="Luo G."/>
        </authorList>
    </citation>
    <scope>NUCLEOTIDE SEQUENCE [LARGE SCALE GENOMIC DNA]</scope>
    <source>
        <strain evidence="1 2">TM09-12</strain>
    </source>
</reference>
<comment type="caution">
    <text evidence="1">The sequence shown here is derived from an EMBL/GenBank/DDBJ whole genome shotgun (WGS) entry which is preliminary data.</text>
</comment>
<dbReference type="AlphaFoldDB" id="A0A374PD84"/>
<dbReference type="RefSeq" id="WP_117630808.1">
    <property type="nucleotide sequence ID" value="NZ_QSON01000002.1"/>
</dbReference>
<gene>
    <name evidence="1" type="ORF">DXD79_05175</name>
</gene>
<sequence length="124" mass="14391">MKLSIKQINDLITGCTLAAELKPTDSRLRHFITVFGYELSTEGHYREITKTISEQKVQSTYFQIRDYEIPVEYYDNGLEISDSILESDRILEGICGIYNLEEELTRYLSDFSLLIPEWKCGNPL</sequence>
<dbReference type="EMBL" id="QSON01000002">
    <property type="protein sequence ID" value="RGJ06684.1"/>
    <property type="molecule type" value="Genomic_DNA"/>
</dbReference>
<name>A0A374PD84_9FIRM</name>
<dbReference type="Proteomes" id="UP000263014">
    <property type="component" value="Unassembled WGS sequence"/>
</dbReference>
<evidence type="ECO:0000313" key="1">
    <source>
        <dbReference type="EMBL" id="RGJ06684.1"/>
    </source>
</evidence>
<organism evidence="1 2">
    <name type="scientific">Hungatella hathewayi</name>
    <dbReference type="NCBI Taxonomy" id="154046"/>
    <lineage>
        <taxon>Bacteria</taxon>
        <taxon>Bacillati</taxon>
        <taxon>Bacillota</taxon>
        <taxon>Clostridia</taxon>
        <taxon>Lachnospirales</taxon>
        <taxon>Lachnospiraceae</taxon>
        <taxon>Hungatella</taxon>
    </lineage>
</organism>
<protein>
    <submittedName>
        <fullName evidence="1">Uncharacterized protein</fullName>
    </submittedName>
</protein>
<accession>A0A374PD84</accession>